<evidence type="ECO:0000313" key="1">
    <source>
        <dbReference type="EMBL" id="AUH66525.1"/>
    </source>
</evidence>
<dbReference type="InterPro" id="IPR008312">
    <property type="entry name" value="T6SS_TssB1"/>
</dbReference>
<dbReference type="NCBIfam" id="TIGR03358">
    <property type="entry name" value="VI_chp_5"/>
    <property type="match status" value="1"/>
</dbReference>
<reference evidence="1 2" key="1">
    <citation type="journal article" date="2013" name="Antonie Van Leeuwenhoek">
        <title>Paracoccus zhejiangensis sp. nov., isolated from activated sludge in wastewater-treatment system.</title>
        <authorList>
            <person name="Wu Z.G."/>
            <person name="Zhang D.F."/>
            <person name="Liu Y.L."/>
            <person name="Wang F."/>
            <person name="Jiang X."/>
            <person name="Li C."/>
            <person name="Li S.P."/>
            <person name="Hong Q."/>
            <person name="Li W.J."/>
        </authorList>
    </citation>
    <scope>NUCLEOTIDE SEQUENCE [LARGE SCALE GENOMIC DNA]</scope>
    <source>
        <strain evidence="1 2">J6</strain>
        <plasmid evidence="2">Plasmid ppz01</plasmid>
    </source>
</reference>
<dbReference type="Proteomes" id="UP000234530">
    <property type="component" value="Plasmid pPZ01"/>
</dbReference>
<dbReference type="KEGG" id="pzh:CX676_19635"/>
<organism evidence="1 2">
    <name type="scientific">Paracoccus zhejiangensis</name>
    <dbReference type="NCBI Taxonomy" id="1077935"/>
    <lineage>
        <taxon>Bacteria</taxon>
        <taxon>Pseudomonadati</taxon>
        <taxon>Pseudomonadota</taxon>
        <taxon>Alphaproteobacteria</taxon>
        <taxon>Rhodobacterales</taxon>
        <taxon>Paracoccaceae</taxon>
        <taxon>Paracoccus</taxon>
    </lineage>
</organism>
<dbReference type="RefSeq" id="WP_101754496.1">
    <property type="nucleotide sequence ID" value="NZ_CP025431.1"/>
</dbReference>
<name>A0A2H5F4Q9_9RHOB</name>
<gene>
    <name evidence="1" type="ORF">CX676_19635</name>
</gene>
<dbReference type="EMBL" id="CP025431">
    <property type="protein sequence ID" value="AUH66525.1"/>
    <property type="molecule type" value="Genomic_DNA"/>
</dbReference>
<sequence length="179" mass="19786">MSESKQKVIERNRAPRVQIAYDVEHYGSPTTIELPFVMGVMADLAGESETAEAKRPVGDRKFVETDAGRFNKFMESLSPRVKTRVPNALPAAEGAEADEELFVDLSFKSMSDFAPDKIAQQVPALNELLKMRQQLEQLLSYMDGKVDAEKRIAQLLNNEPLLQQAAEQAMAAGKSGEEG</sequence>
<dbReference type="PANTHER" id="PTHR35850">
    <property type="entry name" value="CYTOPLASMIC PROTEIN-RELATED"/>
    <property type="match status" value="1"/>
</dbReference>
<dbReference type="PANTHER" id="PTHR35850:SF1">
    <property type="entry name" value="TYPE VI SECRETION SYSTEM SHEATH PROTEIN TSSB1"/>
    <property type="match status" value="1"/>
</dbReference>
<dbReference type="Pfam" id="PF05591">
    <property type="entry name" value="T6SS_VipA"/>
    <property type="match status" value="1"/>
</dbReference>
<protein>
    <submittedName>
        <fullName evidence="1">Type VI secretion system contractile sheath small subunit</fullName>
    </submittedName>
</protein>
<keyword evidence="1" id="KW-0614">Plasmid</keyword>
<proteinExistence type="predicted"/>
<keyword evidence="2" id="KW-1185">Reference proteome</keyword>
<geneLocation type="plasmid" evidence="2">
    <name>ppz01</name>
</geneLocation>
<dbReference type="OrthoDB" id="9789942at2"/>
<evidence type="ECO:0000313" key="2">
    <source>
        <dbReference type="Proteomes" id="UP000234530"/>
    </source>
</evidence>
<dbReference type="AlphaFoldDB" id="A0A2H5F4Q9"/>
<accession>A0A2H5F4Q9</accession>
<dbReference type="PIRSF" id="PIRSF028301">
    <property type="entry name" value="UCP028301"/>
    <property type="match status" value="1"/>
</dbReference>